<accession>K8ET84</accession>
<dbReference type="KEGG" id="cml:BN424_2361"/>
<feature type="compositionally biased region" description="Basic and acidic residues" evidence="1">
    <location>
        <begin position="145"/>
        <end position="154"/>
    </location>
</feature>
<dbReference type="Pfam" id="PF07554">
    <property type="entry name" value="FIVAR"/>
    <property type="match status" value="3"/>
</dbReference>
<dbReference type="Gene3D" id="1.20.1270.90">
    <property type="entry name" value="AF1782-like"/>
    <property type="match status" value="3"/>
</dbReference>
<proteinExistence type="predicted"/>
<keyword evidence="2" id="KW-0732">Signal</keyword>
<name>K8ET84_CARML</name>
<keyword evidence="4" id="KW-1185">Reference proteome</keyword>
<protein>
    <submittedName>
        <fullName evidence="3">Uncharacterized Sugar-binding domain protein</fullName>
    </submittedName>
</protein>
<dbReference type="EMBL" id="HE999757">
    <property type="protein sequence ID" value="CCO11801.2"/>
    <property type="molecule type" value="Genomic_DNA"/>
</dbReference>
<gene>
    <name evidence="3" type="ORF">BN424_2361</name>
</gene>
<dbReference type="Proteomes" id="UP000000212">
    <property type="component" value="Chromosome"/>
</dbReference>
<dbReference type="AlphaFoldDB" id="K8ET84"/>
<feature type="chain" id="PRO_5038871054" evidence="2">
    <location>
        <begin position="26"/>
        <end position="470"/>
    </location>
</feature>
<dbReference type="RefSeq" id="WP_015076927.1">
    <property type="nucleotide sequence ID" value="NC_019425.2"/>
</dbReference>
<evidence type="ECO:0000256" key="2">
    <source>
        <dbReference type="SAM" id="SignalP"/>
    </source>
</evidence>
<evidence type="ECO:0000313" key="4">
    <source>
        <dbReference type="Proteomes" id="UP000000212"/>
    </source>
</evidence>
<dbReference type="eggNOG" id="COG1196">
    <property type="taxonomic scope" value="Bacteria"/>
</dbReference>
<dbReference type="OrthoDB" id="2170737at2"/>
<feature type="signal peptide" evidence="2">
    <location>
        <begin position="1"/>
        <end position="25"/>
    </location>
</feature>
<feature type="compositionally biased region" description="Polar residues" evidence="1">
    <location>
        <begin position="123"/>
        <end position="134"/>
    </location>
</feature>
<dbReference type="STRING" id="1234679.BN424_2361"/>
<reference evidence="4" key="1">
    <citation type="journal article" date="2013" name="Genome Announc.">
        <title>Complete Chromosome Sequence of Carnobacterium maltaromaticum LMA 28.</title>
        <authorList>
            <person name="Cailliez-Grimal C."/>
            <person name="Chaillou S."/>
            <person name="Anba-Mondoloni J."/>
            <person name="Loux V."/>
            <person name="Afzal M.I."/>
            <person name="Rahman A."/>
            <person name="Kergourlay G."/>
            <person name="Champomier-Verges M.C."/>
            <person name="Zagorec M."/>
            <person name="Dalgaard P."/>
            <person name="Leisner J.J."/>
            <person name="Prevost H."/>
            <person name="Revol-Junelles A.M."/>
            <person name="Borges F."/>
        </authorList>
    </citation>
    <scope>NUCLEOTIDE SEQUENCE</scope>
    <source>
        <strain evidence="4">LMA28</strain>
    </source>
</reference>
<feature type="region of interest" description="Disordered" evidence="1">
    <location>
        <begin position="66"/>
        <end position="99"/>
    </location>
</feature>
<organism evidence="3 4">
    <name type="scientific">Carnobacterium maltaromaticum LMA28</name>
    <dbReference type="NCBI Taxonomy" id="1234679"/>
    <lineage>
        <taxon>Bacteria</taxon>
        <taxon>Bacillati</taxon>
        <taxon>Bacillota</taxon>
        <taxon>Bacilli</taxon>
        <taxon>Lactobacillales</taxon>
        <taxon>Carnobacteriaceae</taxon>
        <taxon>Carnobacterium</taxon>
    </lineage>
</organism>
<evidence type="ECO:0000313" key="3">
    <source>
        <dbReference type="EMBL" id="CCO11801.2"/>
    </source>
</evidence>
<dbReference type="HOGENOM" id="CLU_572047_0_0_9"/>
<evidence type="ECO:0000256" key="1">
    <source>
        <dbReference type="SAM" id="MobiDB-lite"/>
    </source>
</evidence>
<sequence length="470" mass="51533">MKNNKIKLAVITLVSSCVLGGAVFATYSLLDNETVNTKQAVKESTKDDKTPKKIVDAFVPNDKNESVITKSTAGGDKEKSNLISSIMPPKELTSSNQNEKESALLALKNSVDEEQNKLLALQNEKNNNVIQLDNKTPEKPSVPKNPDENEKPTNPEKPVLPIEPIDPIEPTDPVDPTEPTDPEEIPTDYTVLSSLYEESKSIQLNLYLSSSIGHFSNEMLVSSRILSDSNASQEQVDVQVQRLQNSIFELVLKGDKTQLVRTISYYNSLDKEIYTPQSLANADVAHSKAVAIRNNPEVSQAQVDEAVQGLQSAIDQLTKHDEPLLSLVFLNRVIAQAEGLTETDYTPDSYAVLASELLLAKDLVTKEDLTKAEVEAQQSSLEQAISQLVKKADKTALLSALERANSIDRSLYTVESLAILDQVIESLQGIASDENATQEDVNSSVALIDEAVNQLVIIEVEIVEPEIIEE</sequence>
<feature type="region of interest" description="Disordered" evidence="1">
    <location>
        <begin position="122"/>
        <end position="186"/>
    </location>
</feature>